<dbReference type="Pfam" id="PF03473">
    <property type="entry name" value="MOSC"/>
    <property type="match status" value="1"/>
</dbReference>
<protein>
    <recommendedName>
        <fullName evidence="1">MOSC domain-containing protein</fullName>
    </recommendedName>
</protein>
<dbReference type="PROSITE" id="PS51340">
    <property type="entry name" value="MOSC"/>
    <property type="match status" value="1"/>
</dbReference>
<comment type="caution">
    <text evidence="2">The sequence shown here is derived from an EMBL/GenBank/DDBJ whole genome shotgun (WGS) entry which is preliminary data.</text>
</comment>
<dbReference type="InterPro" id="IPR005303">
    <property type="entry name" value="MOCOS_middle"/>
</dbReference>
<reference evidence="2 3" key="1">
    <citation type="submission" date="2020-11" db="EMBL/GenBank/DDBJ databases">
        <title>Kefir isolates.</title>
        <authorList>
            <person name="Marcisauskas S."/>
            <person name="Kim Y."/>
            <person name="Blasche S."/>
        </authorList>
    </citation>
    <scope>NUCLEOTIDE SEQUENCE [LARGE SCALE GENOMIC DNA]</scope>
    <source>
        <strain evidence="2 3">KR</strain>
    </source>
</reference>
<accession>A0A9P7B1P5</accession>
<keyword evidence="3" id="KW-1185">Reference proteome</keyword>
<proteinExistence type="predicted"/>
<dbReference type="OrthoDB" id="17255at2759"/>
<sequence>MLSWLKGNASSPKVQQLWVFPIKASHRGTHSSCRGTRVDESPYTEEGLEYDRQWMIVDADSHKFLTARTLPKMVLIHPTIHRETGQLEIAVPSSDAPEKGQTYSVPLAHPTTYLANPDQDPSLDHDYVVWNSPAQDGYTVGSPELHAALSAFLGRNVLLIRKGLTKRTVAEVPGVVHSEHLDPVVGFADFYALLLASATSLAELNRRVPATITTTTTVDEEDPISLGINRFRANVVVEGLSEPWEEDGWKQLRIGDEPIEVGFRCARCMLPSVDPDTAIRHKQLPDAVMTDRVVQPLSAPKVCFGMLASPVKKQGGVLRVGDPVTVLESYPRPASGPYIRDEDRTN</sequence>
<dbReference type="GO" id="GO:0030151">
    <property type="term" value="F:molybdenum ion binding"/>
    <property type="evidence" value="ECO:0007669"/>
    <property type="project" value="InterPro"/>
</dbReference>
<evidence type="ECO:0000259" key="1">
    <source>
        <dbReference type="PROSITE" id="PS51340"/>
    </source>
</evidence>
<dbReference type="InterPro" id="IPR005302">
    <property type="entry name" value="MoCF_Sase_C"/>
</dbReference>
<dbReference type="GO" id="GO:0003824">
    <property type="term" value="F:catalytic activity"/>
    <property type="evidence" value="ECO:0007669"/>
    <property type="project" value="InterPro"/>
</dbReference>
<dbReference type="InterPro" id="IPR011037">
    <property type="entry name" value="Pyrv_Knase-like_insert_dom_sf"/>
</dbReference>
<dbReference type="Proteomes" id="UP000777482">
    <property type="component" value="Unassembled WGS sequence"/>
</dbReference>
<evidence type="ECO:0000313" key="3">
    <source>
        <dbReference type="Proteomes" id="UP000777482"/>
    </source>
</evidence>
<dbReference type="GO" id="GO:0030170">
    <property type="term" value="F:pyridoxal phosphate binding"/>
    <property type="evidence" value="ECO:0007669"/>
    <property type="project" value="InterPro"/>
</dbReference>
<dbReference type="PANTHER" id="PTHR14237:SF19">
    <property type="entry name" value="MITOCHONDRIAL AMIDOXIME REDUCING COMPONENT 1"/>
    <property type="match status" value="1"/>
</dbReference>
<dbReference type="SUPFAM" id="SSF141673">
    <property type="entry name" value="MOSC N-terminal domain-like"/>
    <property type="match status" value="1"/>
</dbReference>
<feature type="domain" description="MOSC" evidence="1">
    <location>
        <begin position="166"/>
        <end position="327"/>
    </location>
</feature>
<name>A0A9P7B1P5_RHOMI</name>
<dbReference type="AlphaFoldDB" id="A0A9P7B1P5"/>
<dbReference type="Pfam" id="PF03476">
    <property type="entry name" value="MOSC_N"/>
    <property type="match status" value="1"/>
</dbReference>
<dbReference type="EMBL" id="PUHQ01000175">
    <property type="protein sequence ID" value="KAG0653807.1"/>
    <property type="molecule type" value="Genomic_DNA"/>
</dbReference>
<evidence type="ECO:0000313" key="2">
    <source>
        <dbReference type="EMBL" id="KAG0653807.1"/>
    </source>
</evidence>
<gene>
    <name evidence="2" type="ORF">C6P46_002202</name>
</gene>
<dbReference type="SUPFAM" id="SSF50800">
    <property type="entry name" value="PK beta-barrel domain-like"/>
    <property type="match status" value="1"/>
</dbReference>
<dbReference type="PANTHER" id="PTHR14237">
    <property type="entry name" value="MOLYBDOPTERIN COFACTOR SULFURASE MOSC"/>
    <property type="match status" value="1"/>
</dbReference>
<organism evidence="2 3">
    <name type="scientific">Rhodotorula mucilaginosa</name>
    <name type="common">Yeast</name>
    <name type="synonym">Rhodotorula rubra</name>
    <dbReference type="NCBI Taxonomy" id="5537"/>
    <lineage>
        <taxon>Eukaryota</taxon>
        <taxon>Fungi</taxon>
        <taxon>Dikarya</taxon>
        <taxon>Basidiomycota</taxon>
        <taxon>Pucciniomycotina</taxon>
        <taxon>Microbotryomycetes</taxon>
        <taxon>Sporidiobolales</taxon>
        <taxon>Sporidiobolaceae</taxon>
        <taxon>Rhodotorula</taxon>
    </lineage>
</organism>